<dbReference type="Gene3D" id="1.10.10.10">
    <property type="entry name" value="Winged helix-like DNA-binding domain superfamily/Winged helix DNA-binding domain"/>
    <property type="match status" value="1"/>
</dbReference>
<dbReference type="PROSITE" id="PS50944">
    <property type="entry name" value="HTH_DTXR"/>
    <property type="match status" value="1"/>
</dbReference>
<reference evidence="2 3" key="1">
    <citation type="journal article" date="2019" name="Int. J. Syst. Evol. Microbiol.">
        <title>The Global Catalogue of Microorganisms (GCM) 10K type strain sequencing project: providing services to taxonomists for standard genome sequencing and annotation.</title>
        <authorList>
            <consortium name="The Broad Institute Genomics Platform"/>
            <consortium name="The Broad Institute Genome Sequencing Center for Infectious Disease"/>
            <person name="Wu L."/>
            <person name="Ma J."/>
        </authorList>
    </citation>
    <scope>NUCLEOTIDE SEQUENCE [LARGE SCALE GENOMIC DNA]</scope>
    <source>
        <strain evidence="2 3">CGMCC 1.10593</strain>
    </source>
</reference>
<dbReference type="Pfam" id="PF01325">
    <property type="entry name" value="Fe_dep_repress"/>
    <property type="match status" value="1"/>
</dbReference>
<evidence type="ECO:0000259" key="1">
    <source>
        <dbReference type="PROSITE" id="PS50944"/>
    </source>
</evidence>
<name>A0ABD6DD69_9EURY</name>
<evidence type="ECO:0000313" key="2">
    <source>
        <dbReference type="EMBL" id="MFD1643795.1"/>
    </source>
</evidence>
<dbReference type="PANTHER" id="PTHR33238:SF7">
    <property type="entry name" value="IRON-DEPENDENT TRANSCRIPTIONAL REGULATOR"/>
    <property type="match status" value="1"/>
</dbReference>
<evidence type="ECO:0000313" key="3">
    <source>
        <dbReference type="Proteomes" id="UP001597052"/>
    </source>
</evidence>
<dbReference type="EMBL" id="JBHUDM010000009">
    <property type="protein sequence ID" value="MFD1643795.1"/>
    <property type="molecule type" value="Genomic_DNA"/>
</dbReference>
<dbReference type="RefSeq" id="WP_256397724.1">
    <property type="nucleotide sequence ID" value="NZ_JANHDJ010000011.1"/>
</dbReference>
<feature type="domain" description="HTH dtxR-type" evidence="1">
    <location>
        <begin position="1"/>
        <end position="62"/>
    </location>
</feature>
<proteinExistence type="predicted"/>
<dbReference type="InterPro" id="IPR036390">
    <property type="entry name" value="WH_DNA-bd_sf"/>
</dbReference>
<dbReference type="InterPro" id="IPR036388">
    <property type="entry name" value="WH-like_DNA-bd_sf"/>
</dbReference>
<dbReference type="Proteomes" id="UP001597052">
    <property type="component" value="Unassembled WGS sequence"/>
</dbReference>
<dbReference type="InterPro" id="IPR022687">
    <property type="entry name" value="HTH_DTXR"/>
</dbReference>
<protein>
    <submittedName>
        <fullName evidence="2">Metal-dependent transcriptional regulator</fullName>
    </submittedName>
</protein>
<organism evidence="2 3">
    <name type="scientific">Halohasta litorea</name>
    <dbReference type="NCBI Taxonomy" id="869891"/>
    <lineage>
        <taxon>Archaea</taxon>
        <taxon>Methanobacteriati</taxon>
        <taxon>Methanobacteriota</taxon>
        <taxon>Stenosarchaea group</taxon>
        <taxon>Halobacteria</taxon>
        <taxon>Halobacteriales</taxon>
        <taxon>Haloferacaceae</taxon>
        <taxon>Halohasta</taxon>
    </lineage>
</organism>
<dbReference type="AlphaFoldDB" id="A0ABD6DD69"/>
<dbReference type="InterPro" id="IPR022689">
    <property type="entry name" value="Iron_dep_repressor"/>
</dbReference>
<sequence>MSDAAQYLLVVHQLAGPSGEPVASGRVADELGRSPSSATEMLQRLADKGLVDYEPYKGTQLTDAGRERAVELQESYLVLRRFFDDVLDLADPDAEAFELAGSVSPLVADRLATTVLGIDPSERASTTALSNRLNE</sequence>
<dbReference type="SUPFAM" id="SSF46785">
    <property type="entry name" value="Winged helix' DNA-binding domain"/>
    <property type="match status" value="1"/>
</dbReference>
<comment type="caution">
    <text evidence="2">The sequence shown here is derived from an EMBL/GenBank/DDBJ whole genome shotgun (WGS) entry which is preliminary data.</text>
</comment>
<gene>
    <name evidence="2" type="ORF">ACFSBW_18205</name>
</gene>
<keyword evidence="3" id="KW-1185">Reference proteome</keyword>
<accession>A0ABD6DD69</accession>
<dbReference type="PANTHER" id="PTHR33238">
    <property type="entry name" value="IRON (METAL) DEPENDENT REPRESSOR, DTXR FAMILY"/>
    <property type="match status" value="1"/>
</dbReference>
<dbReference type="InterPro" id="IPR050536">
    <property type="entry name" value="DtxR_MntR_Metal-Reg"/>
</dbReference>
<dbReference type="SMART" id="SM00529">
    <property type="entry name" value="HTH_DTXR"/>
    <property type="match status" value="1"/>
</dbReference>